<evidence type="ECO:0000256" key="1">
    <source>
        <dbReference type="SAM" id="Phobius"/>
    </source>
</evidence>
<evidence type="ECO:0000313" key="3">
    <source>
        <dbReference type="Proteomes" id="UP000024635"/>
    </source>
</evidence>
<protein>
    <submittedName>
        <fullName evidence="2">Uncharacterized protein</fullName>
    </submittedName>
</protein>
<dbReference type="AlphaFoldDB" id="A0A016UV59"/>
<keyword evidence="1" id="KW-0812">Transmembrane</keyword>
<organism evidence="2 3">
    <name type="scientific">Ancylostoma ceylanicum</name>
    <dbReference type="NCBI Taxonomy" id="53326"/>
    <lineage>
        <taxon>Eukaryota</taxon>
        <taxon>Metazoa</taxon>
        <taxon>Ecdysozoa</taxon>
        <taxon>Nematoda</taxon>
        <taxon>Chromadorea</taxon>
        <taxon>Rhabditida</taxon>
        <taxon>Rhabditina</taxon>
        <taxon>Rhabditomorpha</taxon>
        <taxon>Strongyloidea</taxon>
        <taxon>Ancylostomatidae</taxon>
        <taxon>Ancylostomatinae</taxon>
        <taxon>Ancylostoma</taxon>
    </lineage>
</organism>
<keyword evidence="3" id="KW-1185">Reference proteome</keyword>
<reference evidence="3" key="1">
    <citation type="journal article" date="2015" name="Nat. Genet.">
        <title>The genome and transcriptome of the zoonotic hookworm Ancylostoma ceylanicum identify infection-specific gene families.</title>
        <authorList>
            <person name="Schwarz E.M."/>
            <person name="Hu Y."/>
            <person name="Antoshechkin I."/>
            <person name="Miller M.M."/>
            <person name="Sternberg P.W."/>
            <person name="Aroian R.V."/>
        </authorList>
    </citation>
    <scope>NUCLEOTIDE SEQUENCE</scope>
    <source>
        <strain evidence="3">HY135</strain>
    </source>
</reference>
<dbReference type="Proteomes" id="UP000024635">
    <property type="component" value="Unassembled WGS sequence"/>
</dbReference>
<name>A0A016UV59_9BILA</name>
<comment type="caution">
    <text evidence="2">The sequence shown here is derived from an EMBL/GenBank/DDBJ whole genome shotgun (WGS) entry which is preliminary data.</text>
</comment>
<feature type="transmembrane region" description="Helical" evidence="1">
    <location>
        <begin position="35"/>
        <end position="55"/>
    </location>
</feature>
<keyword evidence="1" id="KW-0472">Membrane</keyword>
<gene>
    <name evidence="2" type="primary">Acey_s0024.g1018</name>
    <name evidence="2" type="ORF">Y032_0024g1018</name>
</gene>
<dbReference type="EMBL" id="JARK01001360">
    <property type="protein sequence ID" value="EYC19324.1"/>
    <property type="molecule type" value="Genomic_DNA"/>
</dbReference>
<sequence length="74" mass="8737">MLLYAAVVSRTCWRRLAFWFFAVILRNHVGSRPVAAFVFMWLCFLRVVFALVYSVQAADSPNPSDRHPDYHYRK</sequence>
<evidence type="ECO:0000313" key="2">
    <source>
        <dbReference type="EMBL" id="EYC19324.1"/>
    </source>
</evidence>
<accession>A0A016UV59</accession>
<keyword evidence="1" id="KW-1133">Transmembrane helix</keyword>
<proteinExistence type="predicted"/>